<accession>A0A8H4VJ83</accession>
<organism evidence="1 2">
    <name type="scientific">Agrocybe pediades</name>
    <dbReference type="NCBI Taxonomy" id="84607"/>
    <lineage>
        <taxon>Eukaryota</taxon>
        <taxon>Fungi</taxon>
        <taxon>Dikarya</taxon>
        <taxon>Basidiomycota</taxon>
        <taxon>Agaricomycotina</taxon>
        <taxon>Agaricomycetes</taxon>
        <taxon>Agaricomycetidae</taxon>
        <taxon>Agaricales</taxon>
        <taxon>Agaricineae</taxon>
        <taxon>Strophariaceae</taxon>
        <taxon>Agrocybe</taxon>
    </lineage>
</organism>
<evidence type="ECO:0000313" key="2">
    <source>
        <dbReference type="Proteomes" id="UP000521872"/>
    </source>
</evidence>
<name>A0A8H4VJ83_9AGAR</name>
<proteinExistence type="predicted"/>
<dbReference type="AlphaFoldDB" id="A0A8H4VJ83"/>
<comment type="caution">
    <text evidence="1">The sequence shown here is derived from an EMBL/GenBank/DDBJ whole genome shotgun (WGS) entry which is preliminary data.</text>
</comment>
<protein>
    <submittedName>
        <fullName evidence="1">Uncharacterized protein</fullName>
    </submittedName>
</protein>
<keyword evidence="2" id="KW-1185">Reference proteome</keyword>
<dbReference type="EMBL" id="JAACJL010000059">
    <property type="protein sequence ID" value="KAF4609855.1"/>
    <property type="molecule type" value="Genomic_DNA"/>
</dbReference>
<dbReference type="InterPro" id="IPR011990">
    <property type="entry name" value="TPR-like_helical_dom_sf"/>
</dbReference>
<dbReference type="Proteomes" id="UP000521872">
    <property type="component" value="Unassembled WGS sequence"/>
</dbReference>
<gene>
    <name evidence="1" type="ORF">D9613_010435</name>
</gene>
<evidence type="ECO:0000313" key="1">
    <source>
        <dbReference type="EMBL" id="KAF4609855.1"/>
    </source>
</evidence>
<reference evidence="1 2" key="1">
    <citation type="submission" date="2019-12" db="EMBL/GenBank/DDBJ databases">
        <authorList>
            <person name="Floudas D."/>
            <person name="Bentzer J."/>
            <person name="Ahren D."/>
            <person name="Johansson T."/>
            <person name="Persson P."/>
            <person name="Tunlid A."/>
        </authorList>
    </citation>
    <scope>NUCLEOTIDE SEQUENCE [LARGE SCALE GENOMIC DNA]</scope>
    <source>
        <strain evidence="1 2">CBS 102.39</strain>
    </source>
</reference>
<dbReference type="Gene3D" id="1.25.40.10">
    <property type="entry name" value="Tetratricopeptide repeat domain"/>
    <property type="match status" value="2"/>
</dbReference>
<dbReference type="SUPFAM" id="SSF48452">
    <property type="entry name" value="TPR-like"/>
    <property type="match status" value="2"/>
</dbReference>
<sequence>MCAMPCDMQSVYKQCLPILQLANSSARGLRRTLLKVELWRSRKEVESNVRNLREQANKCYRRFTRHTQLGTAVAIAELKGAVSEGFSSPIRKLSTLQVWDENVLAFMGSTRAVLSSLPPSVMLSEDLVFKLYVHGHVRKVDEILKNLVSKLSHAVEEPNDCHSPPFTMRYFFSLTTPGAVESVQRNTVTELIRLQQGLLNAEAGGSPTQEGAQALHNLSLDLARLEMYSESLILCTWTVDLYRTLSKSQRDVYAPHLALTMFNLASMSSQTGEFSQAIAMTTECLSILTNCAPAPGIEALKADALSRSAHFRHVIGGHPSALLQDVEDSVSMWERLHGEQMAIVGSVPTKIHAAFNASSVGEDDVVRGYAWALDVQRRFLYASERYPEAFDAGKKALHLFRALAPCYEHARIHSQAALFLCDDVFRDAIPLSSALRYAQEAAQIWEEADGPTDVEEEGILDPLTMETKILVDMGRPSEALTVFQKLARRVRCMNTNQRMYIHTLQDLVSKLFDGMHYAEAAMASRTIAEICRQSADSFLPNSSRLLFVSLLLHANHCEHAGYISEALIHSREALSTARQTKHTKYFKDVEFTEDYLVCAGWTTYLSLEAGYPQEALNHCQDALYIASPFSEYANKILSLITAKALAFLRLGRLSLAAATITEACSFVESTTHNLQEDTYYGKLLSTSALVHRCRGKQDDALTAIQAAIPDFQSLDQAPRLYILSDVQADMGNDAEAFVTAEEAVKLTERRASVSSILNHRHKTSQYSLCLRLFFNGEFTRALQLILAVRAFYEWHAHSRHSWFINLARALRAEGILECVSDKHVEGAAVRTRLDELQQHLRATLPGIADQVYVDLNYERNYPAWTRLLEKYPLTCSHWEEGGANMEKESDS</sequence>